<comment type="caution">
    <text evidence="2">The sequence shown here is derived from an EMBL/GenBank/DDBJ whole genome shotgun (WGS) entry which is preliminary data.</text>
</comment>
<name>A0A9D4UVT2_ADICA</name>
<dbReference type="PANTHER" id="PTHR22814">
    <property type="entry name" value="COPPER TRANSPORT PROTEIN ATOX1-RELATED"/>
    <property type="match status" value="1"/>
</dbReference>
<keyword evidence="1" id="KW-0479">Metal-binding</keyword>
<dbReference type="EMBL" id="JABFUD020000010">
    <property type="protein sequence ID" value="KAI5074929.1"/>
    <property type="molecule type" value="Genomic_DNA"/>
</dbReference>
<gene>
    <name evidence="2" type="ORF">GOP47_0010890</name>
</gene>
<dbReference type="PANTHER" id="PTHR22814:SF336">
    <property type="entry name" value="HEAVY METAL-ASSOCIATED ISOPRENYLATED PLANT PROTEIN 23"/>
    <property type="match status" value="1"/>
</dbReference>
<evidence type="ECO:0000313" key="2">
    <source>
        <dbReference type="EMBL" id="KAI5074929.1"/>
    </source>
</evidence>
<evidence type="ECO:0000256" key="1">
    <source>
        <dbReference type="ARBA" id="ARBA00022723"/>
    </source>
</evidence>
<dbReference type="GO" id="GO:0046872">
    <property type="term" value="F:metal ion binding"/>
    <property type="evidence" value="ECO:0007669"/>
    <property type="project" value="UniProtKB-KW"/>
</dbReference>
<reference evidence="2" key="1">
    <citation type="submission" date="2021-01" db="EMBL/GenBank/DDBJ databases">
        <title>Adiantum capillus-veneris genome.</title>
        <authorList>
            <person name="Fang Y."/>
            <person name="Liao Q."/>
        </authorList>
    </citation>
    <scope>NUCLEOTIDE SEQUENCE</scope>
    <source>
        <strain evidence="2">H3</strain>
        <tissue evidence="2">Leaf</tissue>
    </source>
</reference>
<accession>A0A9D4UVT2</accession>
<organism evidence="2 3">
    <name type="scientific">Adiantum capillus-veneris</name>
    <name type="common">Maidenhair fern</name>
    <dbReference type="NCBI Taxonomy" id="13818"/>
    <lineage>
        <taxon>Eukaryota</taxon>
        <taxon>Viridiplantae</taxon>
        <taxon>Streptophyta</taxon>
        <taxon>Embryophyta</taxon>
        <taxon>Tracheophyta</taxon>
        <taxon>Polypodiopsida</taxon>
        <taxon>Polypodiidae</taxon>
        <taxon>Polypodiales</taxon>
        <taxon>Pteridineae</taxon>
        <taxon>Pteridaceae</taxon>
        <taxon>Vittarioideae</taxon>
        <taxon>Adiantum</taxon>
    </lineage>
</organism>
<dbReference type="Proteomes" id="UP000886520">
    <property type="component" value="Chromosome 10"/>
</dbReference>
<keyword evidence="3" id="KW-1185">Reference proteome</keyword>
<sequence length="120" mass="13904">MGFVDRRKVLKAVRKTGKRAEFWQEAFTNLYHLATSTINNFTSSQNYYSSYNSLSSSSIGDHMSRIQPFRPTYNYKKHGYNNYDYSTDDSLPYIYHQEGRTSHAAPSIFSDEDPNSCSIM</sequence>
<dbReference type="OrthoDB" id="689350at2759"/>
<proteinExistence type="predicted"/>
<dbReference type="AlphaFoldDB" id="A0A9D4UVT2"/>
<protein>
    <submittedName>
        <fullName evidence="2">Uncharacterized protein</fullName>
    </submittedName>
</protein>
<evidence type="ECO:0000313" key="3">
    <source>
        <dbReference type="Proteomes" id="UP000886520"/>
    </source>
</evidence>